<dbReference type="InterPro" id="IPR001584">
    <property type="entry name" value="Integrase_cat-core"/>
</dbReference>
<dbReference type="Gene3D" id="3.30.420.10">
    <property type="entry name" value="Ribonuclease H-like superfamily/Ribonuclease H"/>
    <property type="match status" value="1"/>
</dbReference>
<dbReference type="InterPro" id="IPR050951">
    <property type="entry name" value="Retrovirus_Pol_polyprotein"/>
</dbReference>
<dbReference type="GO" id="GO:0003676">
    <property type="term" value="F:nucleic acid binding"/>
    <property type="evidence" value="ECO:0007669"/>
    <property type="project" value="InterPro"/>
</dbReference>
<dbReference type="OrthoDB" id="6430266at2759"/>
<reference evidence="1" key="1">
    <citation type="submission" date="2020-04" db="EMBL/GenBank/DDBJ databases">
        <authorList>
            <person name="Alioto T."/>
            <person name="Alioto T."/>
            <person name="Gomez Garrido J."/>
        </authorList>
    </citation>
    <scope>NUCLEOTIDE SEQUENCE</scope>
    <source>
        <strain evidence="1">A484AB</strain>
    </source>
</reference>
<dbReference type="Pfam" id="PF00665">
    <property type="entry name" value="rve"/>
    <property type="match status" value="1"/>
</dbReference>
<accession>A0A7D9EZZ8</accession>
<comment type="caution">
    <text evidence="1">The sequence shown here is derived from an EMBL/GenBank/DDBJ whole genome shotgun (WGS) entry which is preliminary data.</text>
</comment>
<dbReference type="EMBL" id="CACRXK020011052">
    <property type="protein sequence ID" value="CAB4020629.1"/>
    <property type="molecule type" value="Genomic_DNA"/>
</dbReference>
<dbReference type="Proteomes" id="UP001152795">
    <property type="component" value="Unassembled WGS sequence"/>
</dbReference>
<sequence length="280" mass="31442">MALTVDEIFEKIGSFGRYQCILLGIFGYVAFATLAFQIMIVTFITAEPDWMCVKAYNNSICNFTVPIGLISDNYGARCDMPREAWKYVDGFTSVVTEANPPEPLRMTEMPELPSRTVHIDFYGPLPSSEYLLVAVDRHSRFPEVEIVHSARASTVVPKLDKMFSVHGIPDTIISDNGSPFNGNEYARYLKALGIQAKFSTPYWPQGNATVERFMRPLGKALKTATLEGRPWKQELNRFLLQCHTTPHCTTGVPPSELLFNRVIKGKLPVINSNKIVNRST</sequence>
<keyword evidence="2" id="KW-1185">Reference proteome</keyword>
<dbReference type="InterPro" id="IPR012337">
    <property type="entry name" value="RNaseH-like_sf"/>
</dbReference>
<gene>
    <name evidence="1" type="ORF">PACLA_8A070289</name>
</gene>
<dbReference type="AlphaFoldDB" id="A0A7D9EZZ8"/>
<evidence type="ECO:0000313" key="1">
    <source>
        <dbReference type="EMBL" id="CAB4020629.1"/>
    </source>
</evidence>
<dbReference type="PROSITE" id="PS50994">
    <property type="entry name" value="INTEGRASE"/>
    <property type="match status" value="1"/>
</dbReference>
<name>A0A7D9EZZ8_PARCT</name>
<dbReference type="FunFam" id="3.30.420.10:FF:000063">
    <property type="entry name" value="Retrovirus-related Pol polyprotein from transposon 297-like Protein"/>
    <property type="match status" value="1"/>
</dbReference>
<dbReference type="PANTHER" id="PTHR37984:SF5">
    <property type="entry name" value="PROTEIN NYNRIN-LIKE"/>
    <property type="match status" value="1"/>
</dbReference>
<organism evidence="1 2">
    <name type="scientific">Paramuricea clavata</name>
    <name type="common">Red gorgonian</name>
    <name type="synonym">Violescent sea-whip</name>
    <dbReference type="NCBI Taxonomy" id="317549"/>
    <lineage>
        <taxon>Eukaryota</taxon>
        <taxon>Metazoa</taxon>
        <taxon>Cnidaria</taxon>
        <taxon>Anthozoa</taxon>
        <taxon>Octocorallia</taxon>
        <taxon>Malacalcyonacea</taxon>
        <taxon>Plexauridae</taxon>
        <taxon>Paramuricea</taxon>
    </lineage>
</organism>
<protein>
    <submittedName>
        <fullName evidence="1">PREDICTED: uncharacterized protein K02A2.6-like</fullName>
    </submittedName>
</protein>
<dbReference type="PANTHER" id="PTHR37984">
    <property type="entry name" value="PROTEIN CBG26694"/>
    <property type="match status" value="1"/>
</dbReference>
<proteinExistence type="predicted"/>
<dbReference type="GO" id="GO:0015074">
    <property type="term" value="P:DNA integration"/>
    <property type="evidence" value="ECO:0007669"/>
    <property type="project" value="InterPro"/>
</dbReference>
<dbReference type="InterPro" id="IPR036397">
    <property type="entry name" value="RNaseH_sf"/>
</dbReference>
<evidence type="ECO:0000313" key="2">
    <source>
        <dbReference type="Proteomes" id="UP001152795"/>
    </source>
</evidence>
<dbReference type="SUPFAM" id="SSF53098">
    <property type="entry name" value="Ribonuclease H-like"/>
    <property type="match status" value="1"/>
</dbReference>